<dbReference type="eggNOG" id="COG3293">
    <property type="taxonomic scope" value="Bacteria"/>
</dbReference>
<evidence type="ECO:0000259" key="2">
    <source>
        <dbReference type="Pfam" id="PF01609"/>
    </source>
</evidence>
<dbReference type="PANTHER" id="PTHR30007:SF1">
    <property type="entry name" value="BLR1914 PROTEIN"/>
    <property type="match status" value="1"/>
</dbReference>
<sequence length="275" mass="31789">MHDSQGLEPLVRGIPPIRSRRGPRRRRPAKLHADKGYDYNHLRRWLRRRGIRHRIARKGVESSQRLGRHRWVVERTVSWLAGCRRLHRRYERKAEHFLAFVGIAATLIGYRRLARTSTWHPDLSHPSAMLSDMNENAFWQLIEACTPSVPDPEGDELAAALTARLTNGPVANVVGFAEQLSWALYRLDRKEYGDGLSSDQFLYTRAAVVAAGREEFERVLRSPERFMPYANDLVWAEALLYVPDNAYKHLTGEEWDRSTRYSYESYSNTAGWTAA</sequence>
<dbReference type="HOGENOM" id="CLU_1011649_0_0_11"/>
<dbReference type="PATRIC" id="fig|953739.5.peg.2712"/>
<protein>
    <submittedName>
        <fullName evidence="4">Putative transposase</fullName>
    </submittedName>
</protein>
<proteinExistence type="predicted"/>
<evidence type="ECO:0000313" key="4">
    <source>
        <dbReference type="EMBL" id="CCA53951.1"/>
    </source>
</evidence>
<dbReference type="Pfam" id="PF01609">
    <property type="entry name" value="DDE_Tnp_1"/>
    <property type="match status" value="1"/>
</dbReference>
<dbReference type="GO" id="GO:0006313">
    <property type="term" value="P:DNA transposition"/>
    <property type="evidence" value="ECO:0007669"/>
    <property type="project" value="InterPro"/>
</dbReference>
<dbReference type="KEGG" id="sve:SVEN_0664"/>
<feature type="domain" description="DUF4240" evidence="3">
    <location>
        <begin position="133"/>
        <end position="248"/>
    </location>
</feature>
<dbReference type="GO" id="GO:0004803">
    <property type="term" value="F:transposase activity"/>
    <property type="evidence" value="ECO:0007669"/>
    <property type="project" value="InterPro"/>
</dbReference>
<feature type="compositionally biased region" description="Basic residues" evidence="1">
    <location>
        <begin position="18"/>
        <end position="30"/>
    </location>
</feature>
<accession>F2R8N3</accession>
<dbReference type="AlphaFoldDB" id="F2R8N3"/>
<dbReference type="InterPro" id="IPR025334">
    <property type="entry name" value="DUF4240"/>
</dbReference>
<dbReference type="Pfam" id="PF14024">
    <property type="entry name" value="DUF4240"/>
    <property type="match status" value="1"/>
</dbReference>
<keyword evidence="5" id="KW-1185">Reference proteome</keyword>
<feature type="region of interest" description="Disordered" evidence="1">
    <location>
        <begin position="1"/>
        <end position="33"/>
    </location>
</feature>
<dbReference type="EMBL" id="FR845719">
    <property type="protein sequence ID" value="CCA53951.1"/>
    <property type="molecule type" value="Genomic_DNA"/>
</dbReference>
<organism evidence="4 5">
    <name type="scientific">Streptomyces venezuelae (strain ATCC 10712 / CBS 650.69 / DSM 40230 / JCM 4526 / NBRC 13096 / PD 04745)</name>
    <dbReference type="NCBI Taxonomy" id="953739"/>
    <lineage>
        <taxon>Bacteria</taxon>
        <taxon>Bacillati</taxon>
        <taxon>Actinomycetota</taxon>
        <taxon>Actinomycetes</taxon>
        <taxon>Kitasatosporales</taxon>
        <taxon>Streptomycetaceae</taxon>
        <taxon>Streptomyces</taxon>
    </lineage>
</organism>
<name>F2R8N3_STRVP</name>
<dbReference type="GO" id="GO:0003677">
    <property type="term" value="F:DNA binding"/>
    <property type="evidence" value="ECO:0007669"/>
    <property type="project" value="InterPro"/>
</dbReference>
<gene>
    <name evidence="4" type="ordered locus">SVEN_0664</name>
</gene>
<evidence type="ECO:0000259" key="3">
    <source>
        <dbReference type="Pfam" id="PF14024"/>
    </source>
</evidence>
<dbReference type="STRING" id="953739.SVEN_0664"/>
<dbReference type="Proteomes" id="UP000006854">
    <property type="component" value="Chromosome"/>
</dbReference>
<evidence type="ECO:0000256" key="1">
    <source>
        <dbReference type="SAM" id="MobiDB-lite"/>
    </source>
</evidence>
<dbReference type="InterPro" id="IPR002559">
    <property type="entry name" value="Transposase_11"/>
</dbReference>
<dbReference type="PANTHER" id="PTHR30007">
    <property type="entry name" value="PHP DOMAIN PROTEIN"/>
    <property type="match status" value="1"/>
</dbReference>
<feature type="domain" description="Transposase IS4-like" evidence="2">
    <location>
        <begin position="2"/>
        <end position="106"/>
    </location>
</feature>
<reference evidence="4 5" key="1">
    <citation type="journal article" date="2011" name="BMC Genomics">
        <title>Genome-wide analysis of the role of GlnR in Streptomyces venezuelae provides new insights into global nitrogen regulation in actinomycetes.</title>
        <authorList>
            <person name="Pullan S.T."/>
            <person name="Bibb M.J."/>
            <person name="Merrick M."/>
        </authorList>
    </citation>
    <scope>NUCLEOTIDE SEQUENCE [LARGE SCALE GENOMIC DNA]</scope>
    <source>
        <strain evidence="4">ATCC 10712</strain>
    </source>
</reference>
<evidence type="ECO:0000313" key="5">
    <source>
        <dbReference type="Proteomes" id="UP000006854"/>
    </source>
</evidence>